<evidence type="ECO:0000256" key="9">
    <source>
        <dbReference type="ARBA" id="ARBA00031800"/>
    </source>
</evidence>
<dbReference type="Pfam" id="PF01134">
    <property type="entry name" value="GIDA"/>
    <property type="match status" value="1"/>
</dbReference>
<dbReference type="Proteomes" id="UP000316852">
    <property type="component" value="Unassembled WGS sequence"/>
</dbReference>
<evidence type="ECO:0000256" key="11">
    <source>
        <dbReference type="SAM" id="MobiDB-lite"/>
    </source>
</evidence>
<keyword evidence="10" id="KW-0963">Cytoplasm</keyword>
<dbReference type="Gene3D" id="1.10.150.570">
    <property type="entry name" value="GidA associated domain, C-terminal subdomain"/>
    <property type="match status" value="1"/>
</dbReference>
<evidence type="ECO:0000256" key="5">
    <source>
        <dbReference type="ARBA" id="ARBA00022694"/>
    </source>
</evidence>
<dbReference type="PROSITE" id="PS01281">
    <property type="entry name" value="GIDA_2"/>
    <property type="match status" value="1"/>
</dbReference>
<feature type="binding site" evidence="10">
    <location>
        <position position="177"/>
    </location>
    <ligand>
        <name>FAD</name>
        <dbReference type="ChEBI" id="CHEBI:57692"/>
    </ligand>
</feature>
<dbReference type="GO" id="GO:0050660">
    <property type="term" value="F:flavin adenine dinucleotide binding"/>
    <property type="evidence" value="ECO:0007669"/>
    <property type="project" value="UniProtKB-UniRule"/>
</dbReference>
<dbReference type="InterPro" id="IPR004416">
    <property type="entry name" value="MnmG"/>
</dbReference>
<dbReference type="InterPro" id="IPR002218">
    <property type="entry name" value="MnmG-rel"/>
</dbReference>
<dbReference type="NCBIfam" id="TIGR00136">
    <property type="entry name" value="mnmG_gidA"/>
    <property type="match status" value="1"/>
</dbReference>
<organism evidence="13 14">
    <name type="scientific">Eiseniibacteriota bacterium</name>
    <dbReference type="NCBI Taxonomy" id="2212470"/>
    <lineage>
        <taxon>Bacteria</taxon>
        <taxon>Candidatus Eiseniibacteriota</taxon>
    </lineage>
</organism>
<evidence type="ECO:0000256" key="7">
    <source>
        <dbReference type="ARBA" id="ARBA00023027"/>
    </source>
</evidence>
<gene>
    <name evidence="10 13" type="primary">mnmG</name>
    <name evidence="10" type="synonym">gidA</name>
    <name evidence="13" type="ORF">E6K76_05230</name>
</gene>
<comment type="similarity">
    <text evidence="2 10">Belongs to the MnmG family.</text>
</comment>
<evidence type="ECO:0000256" key="3">
    <source>
        <dbReference type="ARBA" id="ARBA00020461"/>
    </source>
</evidence>
<sequence>MSRYPLVVVGAGHAGCEAACIAAAMGVETALVTMSLDAIAQMSCNPAIGGLAKGHLVREIDVLGGIMARMADRAGIQFKMLNRARGPAVWSPRAQEDKALYRAIVREHLQHTPGVSLIQAQVVAFLAAGDRIQGVALQDGGVIEAEAVIVTPGTFMNGLMHIGERTMAGGRVGEAPSRGLSECLAELGFRVLRLKTGTPPRIHRDSIDFSRMLEQPGDEPPRPFSHFTRALGTNQILCHLTHTTGETHALIRANLGRSPLYTGKIRGIGPRYCPSIEDKVVRFADKPSHQIFIEPEGRETHEYYINGLSTSLPEEIQREILRTVPGLECAEMIRPGYAVEYDFLPPTQLKPTLETRAIRGLYLAGQINGTSGYEEAAAQGLFAGINAASRIQGRPEFRLGREEAYLGVLIDDLVTKGTEEPYRMFTSSAEYRLLLRQDNAAERLLPRARELGSHGADEIALLEGRVAERERATERLRTIRVTLGEENQTDGAAGSTQALKNGRTPRENCAEPPSLAQLLSRGSLSLDAVLARSELADFARDTVESAAIEIRYEGYIQRQLREVERAAQYESLYLDDSIWDEPLRELSNEGREKVRKLRPGTVAQAARIPGVSPADAAVLVIYAERERRRAHIPSTTA</sequence>
<feature type="region of interest" description="Disordered" evidence="11">
    <location>
        <begin position="484"/>
        <end position="511"/>
    </location>
</feature>
<keyword evidence="4 10" id="KW-0285">Flavoprotein</keyword>
<feature type="domain" description="tRNA uridine 5-carboxymethylaminomethyl modification enzyme C-terminal subdomain" evidence="12">
    <location>
        <begin position="550"/>
        <end position="621"/>
    </location>
</feature>
<comment type="subcellular location">
    <subcellularLocation>
        <location evidence="10">Cytoplasm</location>
    </subcellularLocation>
</comment>
<dbReference type="PANTHER" id="PTHR11806">
    <property type="entry name" value="GLUCOSE INHIBITED DIVISION PROTEIN A"/>
    <property type="match status" value="1"/>
</dbReference>
<evidence type="ECO:0000256" key="2">
    <source>
        <dbReference type="ARBA" id="ARBA00007653"/>
    </source>
</evidence>
<evidence type="ECO:0000259" key="12">
    <source>
        <dbReference type="SMART" id="SM01228"/>
    </source>
</evidence>
<keyword evidence="7 10" id="KW-0520">NAD</keyword>
<evidence type="ECO:0000256" key="1">
    <source>
        <dbReference type="ARBA" id="ARBA00001974"/>
    </source>
</evidence>
<comment type="function">
    <text evidence="10">NAD-binding protein involved in the addition of a carboxymethylaminomethyl (cmnm) group at the wobble position (U34) of certain tRNAs, forming tRNA-cmnm(5)s(2)U34.</text>
</comment>
<dbReference type="InterPro" id="IPR044920">
    <property type="entry name" value="MnmG_C_subdom_sf"/>
</dbReference>
<dbReference type="HAMAP" id="MF_00129">
    <property type="entry name" value="MnmG_GidA"/>
    <property type="match status" value="1"/>
</dbReference>
<evidence type="ECO:0000256" key="8">
    <source>
        <dbReference type="ARBA" id="ARBA00025948"/>
    </source>
</evidence>
<keyword evidence="5 10" id="KW-0819">tRNA processing</keyword>
<evidence type="ECO:0000313" key="13">
    <source>
        <dbReference type="EMBL" id="TMQ59251.1"/>
    </source>
</evidence>
<dbReference type="PANTHER" id="PTHR11806:SF0">
    <property type="entry name" value="PROTEIN MTO1 HOMOLOG, MITOCHONDRIAL"/>
    <property type="match status" value="1"/>
</dbReference>
<keyword evidence="6 10" id="KW-0274">FAD</keyword>
<feature type="compositionally biased region" description="Polar residues" evidence="11">
    <location>
        <begin position="485"/>
        <end position="499"/>
    </location>
</feature>
<dbReference type="FunFam" id="3.50.50.60:FF:000002">
    <property type="entry name" value="tRNA uridine 5-carboxymethylaminomethyl modification enzyme MnmG"/>
    <property type="match status" value="1"/>
</dbReference>
<dbReference type="Gene3D" id="1.10.10.1800">
    <property type="entry name" value="tRNA uridine 5-carboxymethylaminomethyl modification enzyme MnmG/GidA"/>
    <property type="match status" value="1"/>
</dbReference>
<dbReference type="InterPro" id="IPR026904">
    <property type="entry name" value="MnmG_C"/>
</dbReference>
<protein>
    <recommendedName>
        <fullName evidence="3 10">tRNA uridine 5-carboxymethylaminomethyl modification enzyme MnmG</fullName>
    </recommendedName>
    <alternativeName>
        <fullName evidence="9 10">Glucose-inhibited division protein A</fullName>
    </alternativeName>
</protein>
<dbReference type="AlphaFoldDB" id="A0A538T6K4"/>
<evidence type="ECO:0000256" key="4">
    <source>
        <dbReference type="ARBA" id="ARBA00022630"/>
    </source>
</evidence>
<feature type="binding site" evidence="10">
    <location>
        <position position="122"/>
    </location>
    <ligand>
        <name>FAD</name>
        <dbReference type="ChEBI" id="CHEBI:57692"/>
    </ligand>
</feature>
<dbReference type="InterPro" id="IPR020595">
    <property type="entry name" value="MnmG-rel_CS"/>
</dbReference>
<dbReference type="Pfam" id="PF21680">
    <property type="entry name" value="GIDA_C_1st"/>
    <property type="match status" value="1"/>
</dbReference>
<accession>A0A538T6K4</accession>
<comment type="caution">
    <text evidence="13">The sequence shown here is derived from an EMBL/GenBank/DDBJ whole genome shotgun (WGS) entry which is preliminary data.</text>
</comment>
<feature type="binding site" evidence="10">
    <location>
        <begin position="269"/>
        <end position="283"/>
    </location>
    <ligand>
        <name>NAD(+)</name>
        <dbReference type="ChEBI" id="CHEBI:57540"/>
    </ligand>
</feature>
<proteinExistence type="inferred from homology"/>
<dbReference type="GO" id="GO:0005829">
    <property type="term" value="C:cytosol"/>
    <property type="evidence" value="ECO:0007669"/>
    <property type="project" value="TreeGrafter"/>
</dbReference>
<dbReference type="Pfam" id="PF13932">
    <property type="entry name" value="SAM_GIDA_C"/>
    <property type="match status" value="1"/>
</dbReference>
<comment type="cofactor">
    <cofactor evidence="1 10">
        <name>FAD</name>
        <dbReference type="ChEBI" id="CHEBI:57692"/>
    </cofactor>
</comment>
<evidence type="ECO:0000313" key="14">
    <source>
        <dbReference type="Proteomes" id="UP000316852"/>
    </source>
</evidence>
<dbReference type="InterPro" id="IPR040131">
    <property type="entry name" value="MnmG_N"/>
</dbReference>
<dbReference type="InterPro" id="IPR049312">
    <property type="entry name" value="GIDA_C_N"/>
</dbReference>
<reference evidence="13 14" key="1">
    <citation type="journal article" date="2019" name="Nat. Microbiol.">
        <title>Mediterranean grassland soil C-N compound turnover is dependent on rainfall and depth, and is mediated by genomically divergent microorganisms.</title>
        <authorList>
            <person name="Diamond S."/>
            <person name="Andeer P.F."/>
            <person name="Li Z."/>
            <person name="Crits-Christoph A."/>
            <person name="Burstein D."/>
            <person name="Anantharaman K."/>
            <person name="Lane K.R."/>
            <person name="Thomas B.C."/>
            <person name="Pan C."/>
            <person name="Northen T.R."/>
            <person name="Banfield J.F."/>
        </authorList>
    </citation>
    <scope>NUCLEOTIDE SEQUENCE [LARGE SCALE GENOMIC DNA]</scope>
    <source>
        <strain evidence="13">WS_6</strain>
    </source>
</reference>
<evidence type="ECO:0000256" key="6">
    <source>
        <dbReference type="ARBA" id="ARBA00022827"/>
    </source>
</evidence>
<dbReference type="InterPro" id="IPR047001">
    <property type="entry name" value="MnmG_C_subdom"/>
</dbReference>
<dbReference type="PROSITE" id="PS01280">
    <property type="entry name" value="GIDA_1"/>
    <property type="match status" value="1"/>
</dbReference>
<feature type="binding site" evidence="10">
    <location>
        <begin position="10"/>
        <end position="15"/>
    </location>
    <ligand>
        <name>FAD</name>
        <dbReference type="ChEBI" id="CHEBI:57692"/>
    </ligand>
</feature>
<evidence type="ECO:0000256" key="10">
    <source>
        <dbReference type="HAMAP-Rule" id="MF_00129"/>
    </source>
</evidence>
<comment type="subunit">
    <text evidence="8 10">Homodimer. Heterotetramer of two MnmE and two MnmG subunits.</text>
</comment>
<name>A0A538T6K4_UNCEI</name>
<dbReference type="SMART" id="SM01228">
    <property type="entry name" value="GIDA_assoc_3"/>
    <property type="match status" value="1"/>
</dbReference>
<feature type="binding site" evidence="10">
    <location>
        <position position="366"/>
    </location>
    <ligand>
        <name>FAD</name>
        <dbReference type="ChEBI" id="CHEBI:57692"/>
    </ligand>
</feature>
<dbReference type="EMBL" id="VBOW01000023">
    <property type="protein sequence ID" value="TMQ59251.1"/>
    <property type="molecule type" value="Genomic_DNA"/>
</dbReference>
<dbReference type="SUPFAM" id="SSF51905">
    <property type="entry name" value="FAD/NAD(P)-binding domain"/>
    <property type="match status" value="1"/>
</dbReference>
<dbReference type="GO" id="GO:0002098">
    <property type="term" value="P:tRNA wobble uridine modification"/>
    <property type="evidence" value="ECO:0007669"/>
    <property type="project" value="InterPro"/>
</dbReference>
<dbReference type="GO" id="GO:0030488">
    <property type="term" value="P:tRNA methylation"/>
    <property type="evidence" value="ECO:0007669"/>
    <property type="project" value="TreeGrafter"/>
</dbReference>
<dbReference type="Gene3D" id="3.50.50.60">
    <property type="entry name" value="FAD/NAD(P)-binding domain"/>
    <property type="match status" value="2"/>
</dbReference>
<dbReference type="InterPro" id="IPR036188">
    <property type="entry name" value="FAD/NAD-bd_sf"/>
</dbReference>